<accession>A0A1C3E4V6</accession>
<dbReference type="PANTHER" id="PTHR42693:SF53">
    <property type="entry name" value="ENDO-4-O-SULFATASE"/>
    <property type="match status" value="1"/>
</dbReference>
<keyword evidence="2" id="KW-0378">Hydrolase</keyword>
<comment type="similarity">
    <text evidence="1">Belongs to the sulfatase family.</text>
</comment>
<evidence type="ECO:0000313" key="5">
    <source>
        <dbReference type="EMBL" id="ODA28243.1"/>
    </source>
</evidence>
<dbReference type="Gene3D" id="3.30.1120.10">
    <property type="match status" value="1"/>
</dbReference>
<evidence type="ECO:0000256" key="1">
    <source>
        <dbReference type="ARBA" id="ARBA00008779"/>
    </source>
</evidence>
<gene>
    <name evidence="5" type="ORF">A6X21_01190</name>
</gene>
<dbReference type="InterPro" id="IPR017850">
    <property type="entry name" value="Alkaline_phosphatase_core_sf"/>
</dbReference>
<reference evidence="5 6" key="1">
    <citation type="submission" date="2016-05" db="EMBL/GenBank/DDBJ databases">
        <title>Genomic and physiological characterization of Planctopirus sp. isolated from fresh water lake.</title>
        <authorList>
            <person name="Subhash Y."/>
            <person name="Ramana C."/>
        </authorList>
    </citation>
    <scope>NUCLEOTIDE SEQUENCE [LARGE SCALE GENOMIC DNA]</scope>
    <source>
        <strain evidence="5 6">JC280</strain>
    </source>
</reference>
<dbReference type="SUPFAM" id="SSF53649">
    <property type="entry name" value="Alkaline phosphatase-like"/>
    <property type="match status" value="1"/>
</dbReference>
<dbReference type="CDD" id="cd16146">
    <property type="entry name" value="ARS_like"/>
    <property type="match status" value="1"/>
</dbReference>
<dbReference type="Proteomes" id="UP000094828">
    <property type="component" value="Unassembled WGS sequence"/>
</dbReference>
<sequence length="519" mass="58542">MPINQNVIKCRVCFRRLAIFSLIATVIGAGVTIARIVEADESKTRPNIILMMTDDQGYGDLSLHGNPVVKTPHLDQLGRQSVRFEQFHVSPTCAPTRASIMTSRHEFSSGVTHTILERERLSLKATILPQFLKRAGYTTGIFGKWHLGDEDAYQPGKRGFDEVFIHGGGGIGQSYPGSCGDAPLNKYFNPVIRHNGKFVATDGYCTKVFVDQAITWISSQPVNQPFFCYITPNAPHAPLDCPKEYYEPYLEHVPEDVARFYGMITHWDDQLGRLLKALEDRDISKDTVVIFMTDNGSATGAKHFSAGMRANKGTPYEGGIRVPAFWSWAGHWQPQVRQEVTCHYDILPTLTELANVPVADDEKQSWQGRSLVPLLAGQSLDWPQRPLITHVGRWPKEHDPKRESSTYQYAKCAIRLGDWKLISNVKQGEPQWELYQLAEDPAEKNNLAKRHPDRVEELKKIYDTWWLSVVPKMENEGIEGPAVNPFHKAYWEQYQSPGPNHANPPDGSPRPAQKRKSSS</sequence>
<dbReference type="GO" id="GO:0004065">
    <property type="term" value="F:arylsulfatase activity"/>
    <property type="evidence" value="ECO:0007669"/>
    <property type="project" value="TreeGrafter"/>
</dbReference>
<dbReference type="RefSeq" id="WP_068852539.1">
    <property type="nucleotide sequence ID" value="NZ_LYDR01000154.1"/>
</dbReference>
<dbReference type="Gene3D" id="3.40.720.10">
    <property type="entry name" value="Alkaline Phosphatase, subunit A"/>
    <property type="match status" value="1"/>
</dbReference>
<feature type="region of interest" description="Disordered" evidence="3">
    <location>
        <begin position="492"/>
        <end position="519"/>
    </location>
</feature>
<dbReference type="InterPro" id="IPR050738">
    <property type="entry name" value="Sulfatase"/>
</dbReference>
<dbReference type="Pfam" id="PF00884">
    <property type="entry name" value="Sulfatase"/>
    <property type="match status" value="1"/>
</dbReference>
<dbReference type="EMBL" id="LYDR01000154">
    <property type="protein sequence ID" value="ODA28243.1"/>
    <property type="molecule type" value="Genomic_DNA"/>
</dbReference>
<feature type="domain" description="Sulfatase N-terminal" evidence="4">
    <location>
        <begin position="46"/>
        <end position="356"/>
    </location>
</feature>
<evidence type="ECO:0000256" key="3">
    <source>
        <dbReference type="SAM" id="MobiDB-lite"/>
    </source>
</evidence>
<evidence type="ECO:0000313" key="6">
    <source>
        <dbReference type="Proteomes" id="UP000094828"/>
    </source>
</evidence>
<dbReference type="PANTHER" id="PTHR42693">
    <property type="entry name" value="ARYLSULFATASE FAMILY MEMBER"/>
    <property type="match status" value="1"/>
</dbReference>
<protein>
    <submittedName>
        <fullName evidence="5">Arylsulfatase</fullName>
    </submittedName>
</protein>
<proteinExistence type="inferred from homology"/>
<evidence type="ECO:0000259" key="4">
    <source>
        <dbReference type="Pfam" id="PF00884"/>
    </source>
</evidence>
<keyword evidence="6" id="KW-1185">Reference proteome</keyword>
<dbReference type="AlphaFoldDB" id="A0A1C3E4V6"/>
<name>A0A1C3E4V6_9PLAN</name>
<dbReference type="STRING" id="1841610.A6X21_01190"/>
<dbReference type="OrthoDB" id="9783154at2"/>
<evidence type="ECO:0000256" key="2">
    <source>
        <dbReference type="ARBA" id="ARBA00022801"/>
    </source>
</evidence>
<organism evidence="5 6">
    <name type="scientific">Planctopirus hydrillae</name>
    <dbReference type="NCBI Taxonomy" id="1841610"/>
    <lineage>
        <taxon>Bacteria</taxon>
        <taxon>Pseudomonadati</taxon>
        <taxon>Planctomycetota</taxon>
        <taxon>Planctomycetia</taxon>
        <taxon>Planctomycetales</taxon>
        <taxon>Planctomycetaceae</taxon>
        <taxon>Planctopirus</taxon>
    </lineage>
</organism>
<comment type="caution">
    <text evidence="5">The sequence shown here is derived from an EMBL/GenBank/DDBJ whole genome shotgun (WGS) entry which is preliminary data.</text>
</comment>
<dbReference type="InterPro" id="IPR000917">
    <property type="entry name" value="Sulfatase_N"/>
</dbReference>